<organism evidence="1 2">
    <name type="scientific">Leptidea sinapis</name>
    <dbReference type="NCBI Taxonomy" id="189913"/>
    <lineage>
        <taxon>Eukaryota</taxon>
        <taxon>Metazoa</taxon>
        <taxon>Ecdysozoa</taxon>
        <taxon>Arthropoda</taxon>
        <taxon>Hexapoda</taxon>
        <taxon>Insecta</taxon>
        <taxon>Pterygota</taxon>
        <taxon>Neoptera</taxon>
        <taxon>Endopterygota</taxon>
        <taxon>Lepidoptera</taxon>
        <taxon>Glossata</taxon>
        <taxon>Ditrysia</taxon>
        <taxon>Papilionoidea</taxon>
        <taxon>Pieridae</taxon>
        <taxon>Dismorphiinae</taxon>
        <taxon>Leptidea</taxon>
    </lineage>
</organism>
<sequence length="41" mass="4575">MRPAAAPRAWWWTAARPPGVLVVSDRLARVDGYIEIVALDK</sequence>
<accession>A0A5E4PZN5</accession>
<proteinExistence type="predicted"/>
<dbReference type="AlphaFoldDB" id="A0A5E4PZN5"/>
<evidence type="ECO:0000313" key="1">
    <source>
        <dbReference type="EMBL" id="VVC90662.1"/>
    </source>
</evidence>
<protein>
    <submittedName>
        <fullName evidence="1">Uncharacterized protein</fullName>
    </submittedName>
</protein>
<dbReference type="Proteomes" id="UP000324832">
    <property type="component" value="Unassembled WGS sequence"/>
</dbReference>
<name>A0A5E4PZN5_9NEOP</name>
<keyword evidence="2" id="KW-1185">Reference proteome</keyword>
<reference evidence="1 2" key="1">
    <citation type="submission" date="2017-07" db="EMBL/GenBank/DDBJ databases">
        <authorList>
            <person name="Talla V."/>
            <person name="Backstrom N."/>
        </authorList>
    </citation>
    <scope>NUCLEOTIDE SEQUENCE [LARGE SCALE GENOMIC DNA]</scope>
</reference>
<dbReference type="EMBL" id="FZQP02000837">
    <property type="protein sequence ID" value="VVC90662.1"/>
    <property type="molecule type" value="Genomic_DNA"/>
</dbReference>
<evidence type="ECO:0000313" key="2">
    <source>
        <dbReference type="Proteomes" id="UP000324832"/>
    </source>
</evidence>
<gene>
    <name evidence="1" type="ORF">LSINAPIS_LOCUS3528</name>
</gene>